<feature type="compositionally biased region" description="Pro residues" evidence="1">
    <location>
        <begin position="159"/>
        <end position="170"/>
    </location>
</feature>
<sequence>MAPLPRRFTRNLLKYAPASTPPLGNPPPLDALPVLPLNSAFGGITSNATFSPSHLTPAPTSPSTLNSINFFDDLGFFLAVFLLFCICGRCSQYIWHAVNGGKDNEIEMDDHHHEAQRRVSLAPVCPVVRLPLKTHKSPDRGLGSEKKKDESCPSHTPFSLPPRHLPPNPGPVDDSPQIDTTPLVSHRRGGPLGATYPYGAITKSCHQISLLNSSTPFACQSWSQISAASSSSASPLGLTASRSAPEGGGTAAVGGGLLQSSQLVHDHDLSSTSTRLECDTYSHQESDIHPKATLSLKGIIRSQPSYIPIAMPS</sequence>
<reference evidence="2 3" key="1">
    <citation type="journal article" date="2018" name="Nat. Ecol. Evol.">
        <title>Pezizomycetes genomes reveal the molecular basis of ectomycorrhizal truffle lifestyle.</title>
        <authorList>
            <person name="Murat C."/>
            <person name="Payen T."/>
            <person name="Noel B."/>
            <person name="Kuo A."/>
            <person name="Morin E."/>
            <person name="Chen J."/>
            <person name="Kohler A."/>
            <person name="Krizsan K."/>
            <person name="Balestrini R."/>
            <person name="Da Silva C."/>
            <person name="Montanini B."/>
            <person name="Hainaut M."/>
            <person name="Levati E."/>
            <person name="Barry K.W."/>
            <person name="Belfiori B."/>
            <person name="Cichocki N."/>
            <person name="Clum A."/>
            <person name="Dockter R.B."/>
            <person name="Fauchery L."/>
            <person name="Guy J."/>
            <person name="Iotti M."/>
            <person name="Le Tacon F."/>
            <person name="Lindquist E.A."/>
            <person name="Lipzen A."/>
            <person name="Malagnac F."/>
            <person name="Mello A."/>
            <person name="Molinier V."/>
            <person name="Miyauchi S."/>
            <person name="Poulain J."/>
            <person name="Riccioni C."/>
            <person name="Rubini A."/>
            <person name="Sitrit Y."/>
            <person name="Splivallo R."/>
            <person name="Traeger S."/>
            <person name="Wang M."/>
            <person name="Zifcakova L."/>
            <person name="Wipf D."/>
            <person name="Zambonelli A."/>
            <person name="Paolocci F."/>
            <person name="Nowrousian M."/>
            <person name="Ottonello S."/>
            <person name="Baldrian P."/>
            <person name="Spatafora J.W."/>
            <person name="Henrissat B."/>
            <person name="Nagy L.G."/>
            <person name="Aury J.M."/>
            <person name="Wincker P."/>
            <person name="Grigoriev I.V."/>
            <person name="Bonfante P."/>
            <person name="Martin F.M."/>
        </authorList>
    </citation>
    <scope>NUCLEOTIDE SEQUENCE [LARGE SCALE GENOMIC DNA]</scope>
    <source>
        <strain evidence="2 3">ATCC MYA-4762</strain>
    </source>
</reference>
<dbReference type="InParanoid" id="A0A3N4LC65"/>
<gene>
    <name evidence="2" type="ORF">L211DRAFT_893418</name>
</gene>
<protein>
    <submittedName>
        <fullName evidence="2">Uncharacterized protein</fullName>
    </submittedName>
</protein>
<dbReference type="EMBL" id="ML121571">
    <property type="protein sequence ID" value="RPB20483.1"/>
    <property type="molecule type" value="Genomic_DNA"/>
</dbReference>
<dbReference type="OrthoDB" id="10506688at2759"/>
<name>A0A3N4LC65_9PEZI</name>
<proteinExistence type="predicted"/>
<evidence type="ECO:0000256" key="1">
    <source>
        <dbReference type="SAM" id="MobiDB-lite"/>
    </source>
</evidence>
<feature type="region of interest" description="Disordered" evidence="1">
    <location>
        <begin position="133"/>
        <end position="191"/>
    </location>
</feature>
<keyword evidence="3" id="KW-1185">Reference proteome</keyword>
<organism evidence="2 3">
    <name type="scientific">Terfezia boudieri ATCC MYA-4762</name>
    <dbReference type="NCBI Taxonomy" id="1051890"/>
    <lineage>
        <taxon>Eukaryota</taxon>
        <taxon>Fungi</taxon>
        <taxon>Dikarya</taxon>
        <taxon>Ascomycota</taxon>
        <taxon>Pezizomycotina</taxon>
        <taxon>Pezizomycetes</taxon>
        <taxon>Pezizales</taxon>
        <taxon>Pezizaceae</taxon>
        <taxon>Terfezia</taxon>
    </lineage>
</organism>
<feature type="region of interest" description="Disordered" evidence="1">
    <location>
        <begin position="231"/>
        <end position="251"/>
    </location>
</feature>
<evidence type="ECO:0000313" key="3">
    <source>
        <dbReference type="Proteomes" id="UP000267821"/>
    </source>
</evidence>
<dbReference type="Proteomes" id="UP000267821">
    <property type="component" value="Unassembled WGS sequence"/>
</dbReference>
<dbReference type="AlphaFoldDB" id="A0A3N4LC65"/>
<feature type="compositionally biased region" description="Basic and acidic residues" evidence="1">
    <location>
        <begin position="136"/>
        <end position="152"/>
    </location>
</feature>
<evidence type="ECO:0000313" key="2">
    <source>
        <dbReference type="EMBL" id="RPB20483.1"/>
    </source>
</evidence>
<accession>A0A3N4LC65</accession>